<dbReference type="AlphaFoldDB" id="F8P7L3"/>
<dbReference type="PANTHER" id="PTHR15020:SF50">
    <property type="entry name" value="UPF0659 PROTEIN YMR090W"/>
    <property type="match status" value="1"/>
</dbReference>
<name>F8P7L3_SERL9</name>
<accession>F8P7L3</accession>
<dbReference type="OrthoDB" id="63935at2759"/>
<evidence type="ECO:0008006" key="2">
    <source>
        <dbReference type="Google" id="ProtNLM"/>
    </source>
</evidence>
<sequence>MENSKVLVIGGSRNIGYFSAVRLLDLGATVTFLLRSPNVFDDNQTIQKYVQQGKARLLKGDALIKEDVQRAWDEAAKGGDSRPVDFLLFTVGGTPGFKLTKGFVISPPNLVTQSLLNTMETLPTPHPKIITISSIGLTRDSHATLPLLLKPLYACLTVPHKDKCGAEEVVAHCAGWSWDERNSPGTEILGEGWADRVPAKGQMENIVVVRPALLTDGECRADKEAKKPAYRVESGDIDGSWTVSRKDVSHFLVEGVVKHWDEWRGKCVSIAY</sequence>
<dbReference type="InterPro" id="IPR036291">
    <property type="entry name" value="NAD(P)-bd_dom_sf"/>
</dbReference>
<organism>
    <name type="scientific">Serpula lacrymans var. lacrymans (strain S7.9)</name>
    <name type="common">Dry rot fungus</name>
    <dbReference type="NCBI Taxonomy" id="578457"/>
    <lineage>
        <taxon>Eukaryota</taxon>
        <taxon>Fungi</taxon>
        <taxon>Dikarya</taxon>
        <taxon>Basidiomycota</taxon>
        <taxon>Agaricomycotina</taxon>
        <taxon>Agaricomycetes</taxon>
        <taxon>Agaricomycetidae</taxon>
        <taxon>Boletales</taxon>
        <taxon>Coniophorineae</taxon>
        <taxon>Serpulaceae</taxon>
        <taxon>Serpula</taxon>
    </lineage>
</organism>
<gene>
    <name evidence="1" type="ORF">SERLADRAFT_476600</name>
</gene>
<dbReference type="RefSeq" id="XP_007322380.1">
    <property type="nucleotide sequence ID" value="XM_007322318.1"/>
</dbReference>
<dbReference type="HOGENOM" id="CLU_066707_1_0_1"/>
<proteinExistence type="predicted"/>
<dbReference type="SUPFAM" id="SSF51735">
    <property type="entry name" value="NAD(P)-binding Rossmann-fold domains"/>
    <property type="match status" value="1"/>
</dbReference>
<reference evidence="1" key="1">
    <citation type="submission" date="2011-04" db="EMBL/GenBank/DDBJ databases">
        <title>Evolution of plant cell wall degrading machinery underlies the functional diversity of forest fungi.</title>
        <authorList>
            <consortium name="US DOE Joint Genome Institute (JGI-PGF)"/>
            <person name="Eastwood D.C."/>
            <person name="Floudas D."/>
            <person name="Binder M."/>
            <person name="Majcherczyk A."/>
            <person name="Schneider P."/>
            <person name="Aerts A."/>
            <person name="Asiegbu F.O."/>
            <person name="Baker S.E."/>
            <person name="Barry K."/>
            <person name="Bendiksby M."/>
            <person name="Blumentritt M."/>
            <person name="Coutinho P.M."/>
            <person name="Cullen D."/>
            <person name="Cullen D."/>
            <person name="Gathman A."/>
            <person name="Goodell B."/>
            <person name="Henrissat B."/>
            <person name="Ihrmark K."/>
            <person name="Kauserud H."/>
            <person name="Kohler A."/>
            <person name="LaButti K."/>
            <person name="Lapidus A."/>
            <person name="Lavin J.L."/>
            <person name="Lee Y.-H."/>
            <person name="Lindquist E."/>
            <person name="Lilly W."/>
            <person name="Lucas S."/>
            <person name="Morin E."/>
            <person name="Murat C."/>
            <person name="Oguiza J.A."/>
            <person name="Park J."/>
            <person name="Pisabarro A.G."/>
            <person name="Riley R."/>
            <person name="Rosling A."/>
            <person name="Salamov A."/>
            <person name="Schmidt O."/>
            <person name="Schmutz J."/>
            <person name="Skrede I."/>
            <person name="Stenlid J."/>
            <person name="Wiebenga A."/>
            <person name="Xie X."/>
            <person name="Kues U."/>
            <person name="Hibbett D.S."/>
            <person name="Hoffmeister D."/>
            <person name="Hogberg N."/>
            <person name="Martin F."/>
            <person name="Grigoriev I.V."/>
            <person name="Watkinson S.C."/>
        </authorList>
    </citation>
    <scope>NUCLEOTIDE SEQUENCE</scope>
    <source>
        <strain evidence="1">S7.9</strain>
    </source>
</reference>
<evidence type="ECO:0000313" key="1">
    <source>
        <dbReference type="EMBL" id="EGO21423.1"/>
    </source>
</evidence>
<dbReference type="GeneID" id="18820837"/>
<dbReference type="PANTHER" id="PTHR15020">
    <property type="entry name" value="FLAVIN REDUCTASE-RELATED"/>
    <property type="match status" value="1"/>
</dbReference>
<dbReference type="EMBL" id="GL945439">
    <property type="protein sequence ID" value="EGO21423.1"/>
    <property type="molecule type" value="Genomic_DNA"/>
</dbReference>
<protein>
    <recommendedName>
        <fullName evidence="2">NAD(P)-binding domain-containing protein</fullName>
    </recommendedName>
</protein>
<dbReference type="KEGG" id="sla:SERLADRAFT_476600"/>
<dbReference type="Gene3D" id="3.40.50.720">
    <property type="entry name" value="NAD(P)-binding Rossmann-like Domain"/>
    <property type="match status" value="1"/>
</dbReference>
<dbReference type="Proteomes" id="UP000008064">
    <property type="component" value="Unassembled WGS sequence"/>
</dbReference>